<sequence>MPEDHDFFAALLRQHYSSPAFAPLIFFSFLTSKSVTSNADYKPVNISTLGNTLSTKFKFVHWGNEKLTRGVSSGWFPFRRLWDCLFSPLSTVYDFGFLSFKDEAKWAVGSTRISTFMSTGRGVQHASGNVLDAYSWNGLPFVGGQSALNMGQAGAWSISTPVPVNPSRSHPYNSQPKTAQNSTGNNRMQWRAPSYRTGNIKSHVSTGRVLSKELFTVKARKAASISSPDYHDDENLPLYFFAGPRNREYDSADWVEFDSGEQRQR</sequence>
<organism evidence="2 3">
    <name type="scientific">Armillaria novae-zelandiae</name>
    <dbReference type="NCBI Taxonomy" id="153914"/>
    <lineage>
        <taxon>Eukaryota</taxon>
        <taxon>Fungi</taxon>
        <taxon>Dikarya</taxon>
        <taxon>Basidiomycota</taxon>
        <taxon>Agaricomycotina</taxon>
        <taxon>Agaricomycetes</taxon>
        <taxon>Agaricomycetidae</taxon>
        <taxon>Agaricales</taxon>
        <taxon>Marasmiineae</taxon>
        <taxon>Physalacriaceae</taxon>
        <taxon>Armillaria</taxon>
    </lineage>
</organism>
<comment type="caution">
    <text evidence="2">The sequence shown here is derived from an EMBL/GenBank/DDBJ whole genome shotgun (WGS) entry which is preliminary data.</text>
</comment>
<feature type="region of interest" description="Disordered" evidence="1">
    <location>
        <begin position="164"/>
        <end position="190"/>
    </location>
</feature>
<accession>A0AA39PEF5</accession>
<reference evidence="2" key="1">
    <citation type="submission" date="2023-06" db="EMBL/GenBank/DDBJ databases">
        <authorList>
            <consortium name="Lawrence Berkeley National Laboratory"/>
            <person name="Ahrendt S."/>
            <person name="Sahu N."/>
            <person name="Indic B."/>
            <person name="Wong-Bajracharya J."/>
            <person name="Merenyi Z."/>
            <person name="Ke H.-M."/>
            <person name="Monk M."/>
            <person name="Kocsube S."/>
            <person name="Drula E."/>
            <person name="Lipzen A."/>
            <person name="Balint B."/>
            <person name="Henrissat B."/>
            <person name="Andreopoulos B."/>
            <person name="Martin F.M."/>
            <person name="Harder C.B."/>
            <person name="Rigling D."/>
            <person name="Ford K.L."/>
            <person name="Foster G.D."/>
            <person name="Pangilinan J."/>
            <person name="Papanicolaou A."/>
            <person name="Barry K."/>
            <person name="LaButti K."/>
            <person name="Viragh M."/>
            <person name="Koriabine M."/>
            <person name="Yan M."/>
            <person name="Riley R."/>
            <person name="Champramary S."/>
            <person name="Plett K.L."/>
            <person name="Tsai I.J."/>
            <person name="Slot J."/>
            <person name="Sipos G."/>
            <person name="Plett J."/>
            <person name="Nagy L.G."/>
            <person name="Grigoriev I.V."/>
        </authorList>
    </citation>
    <scope>NUCLEOTIDE SEQUENCE</scope>
    <source>
        <strain evidence="2">ICMP 16352</strain>
    </source>
</reference>
<feature type="compositionally biased region" description="Polar residues" evidence="1">
    <location>
        <begin position="164"/>
        <end position="188"/>
    </location>
</feature>
<dbReference type="AlphaFoldDB" id="A0AA39PEF5"/>
<keyword evidence="3" id="KW-1185">Reference proteome</keyword>
<gene>
    <name evidence="2" type="ORF">IW261DRAFT_1592123</name>
</gene>
<name>A0AA39PEF5_9AGAR</name>
<protein>
    <submittedName>
        <fullName evidence="2">Uncharacterized protein</fullName>
    </submittedName>
</protein>
<dbReference type="Proteomes" id="UP001175227">
    <property type="component" value="Unassembled WGS sequence"/>
</dbReference>
<evidence type="ECO:0000313" key="2">
    <source>
        <dbReference type="EMBL" id="KAK0482286.1"/>
    </source>
</evidence>
<evidence type="ECO:0000256" key="1">
    <source>
        <dbReference type="SAM" id="MobiDB-lite"/>
    </source>
</evidence>
<dbReference type="EMBL" id="JAUEPR010000007">
    <property type="protein sequence ID" value="KAK0482286.1"/>
    <property type="molecule type" value="Genomic_DNA"/>
</dbReference>
<proteinExistence type="predicted"/>
<evidence type="ECO:0000313" key="3">
    <source>
        <dbReference type="Proteomes" id="UP001175227"/>
    </source>
</evidence>